<organism evidence="3 4">
    <name type="scientific">Pseudidiomarina halophila</name>
    <dbReference type="NCBI Taxonomy" id="1449799"/>
    <lineage>
        <taxon>Bacteria</taxon>
        <taxon>Pseudomonadati</taxon>
        <taxon>Pseudomonadota</taxon>
        <taxon>Gammaproteobacteria</taxon>
        <taxon>Alteromonadales</taxon>
        <taxon>Idiomarinaceae</taxon>
        <taxon>Pseudidiomarina</taxon>
    </lineage>
</organism>
<dbReference type="Proteomes" id="UP000287198">
    <property type="component" value="Unassembled WGS sequence"/>
</dbReference>
<protein>
    <submittedName>
        <fullName evidence="3">Uncharacterized protein</fullName>
    </submittedName>
</protein>
<dbReference type="AlphaFoldDB" id="A0A432XZD3"/>
<evidence type="ECO:0000313" key="3">
    <source>
        <dbReference type="EMBL" id="RUO54076.1"/>
    </source>
</evidence>
<keyword evidence="2" id="KW-0472">Membrane</keyword>
<sequence>MRSNPGASKAGGYLILEWVIAISCLAGFALLVLSLLQLREPLIARQHQQREQLQQNYQQQQQLLQTADQRWLLEMQRGQL</sequence>
<evidence type="ECO:0000313" key="4">
    <source>
        <dbReference type="Proteomes" id="UP000287198"/>
    </source>
</evidence>
<evidence type="ECO:0000256" key="2">
    <source>
        <dbReference type="SAM" id="Phobius"/>
    </source>
</evidence>
<name>A0A432XZD3_9GAMM</name>
<gene>
    <name evidence="3" type="ORF">CWI69_01185</name>
</gene>
<dbReference type="RefSeq" id="WP_126761145.1">
    <property type="nucleotide sequence ID" value="NZ_JBHLTZ010000004.1"/>
</dbReference>
<keyword evidence="1" id="KW-0175">Coiled coil</keyword>
<keyword evidence="2" id="KW-1133">Transmembrane helix</keyword>
<dbReference type="EMBL" id="PIPW01000001">
    <property type="protein sequence ID" value="RUO54076.1"/>
    <property type="molecule type" value="Genomic_DNA"/>
</dbReference>
<keyword evidence="4" id="KW-1185">Reference proteome</keyword>
<accession>A0A432XZD3</accession>
<reference evidence="4" key="1">
    <citation type="journal article" date="2018" name="Front. Microbiol.">
        <title>Genome-Based Analysis Reveals the Taxonomy and Diversity of the Family Idiomarinaceae.</title>
        <authorList>
            <person name="Liu Y."/>
            <person name="Lai Q."/>
            <person name="Shao Z."/>
        </authorList>
    </citation>
    <scope>NUCLEOTIDE SEQUENCE [LARGE SCALE GENOMIC DNA]</scope>
    <source>
        <strain evidence="4">BH195</strain>
    </source>
</reference>
<keyword evidence="2" id="KW-0812">Transmembrane</keyword>
<feature type="transmembrane region" description="Helical" evidence="2">
    <location>
        <begin position="12"/>
        <end position="36"/>
    </location>
</feature>
<feature type="coiled-coil region" evidence="1">
    <location>
        <begin position="43"/>
        <end position="70"/>
    </location>
</feature>
<evidence type="ECO:0000256" key="1">
    <source>
        <dbReference type="SAM" id="Coils"/>
    </source>
</evidence>
<comment type="caution">
    <text evidence="3">The sequence shown here is derived from an EMBL/GenBank/DDBJ whole genome shotgun (WGS) entry which is preliminary data.</text>
</comment>
<proteinExistence type="predicted"/>